<dbReference type="EMBL" id="CP034145">
    <property type="protein sequence ID" value="AZH25985.1"/>
    <property type="molecule type" value="Genomic_DNA"/>
</dbReference>
<evidence type="ECO:0000313" key="3">
    <source>
        <dbReference type="EMBL" id="RMB11683.1"/>
    </source>
</evidence>
<reference evidence="3" key="3">
    <citation type="submission" date="2018-10" db="EMBL/GenBank/DDBJ databases">
        <authorList>
            <person name="Whitman W."/>
            <person name="Huntemann M."/>
            <person name="Clum A."/>
            <person name="Pillay M."/>
            <person name="Palaniappan K."/>
            <person name="Varghese N."/>
            <person name="Mikhailova N."/>
            <person name="Stamatis D."/>
            <person name="Reddy T."/>
            <person name="Daum C."/>
            <person name="Shapiro N."/>
            <person name="Ivanova N."/>
            <person name="Kyrpides N."/>
            <person name="Woyke T."/>
        </authorList>
    </citation>
    <scope>NUCLEOTIDE SEQUENCE</scope>
    <source>
        <strain evidence="3">CGMCC 1.10124</strain>
    </source>
</reference>
<feature type="transmembrane region" description="Helical" evidence="1">
    <location>
        <begin position="242"/>
        <end position="262"/>
    </location>
</feature>
<keyword evidence="1" id="KW-1133">Transmembrane helix</keyword>
<dbReference type="Proteomes" id="UP000277326">
    <property type="component" value="Unassembled WGS sequence"/>
</dbReference>
<gene>
    <name evidence="3" type="ORF">ATH50_3383</name>
    <name evidence="2" type="ORF">DU502_11665</name>
</gene>
<dbReference type="Gene3D" id="1.20.210.10">
    <property type="entry name" value="Cytochrome c oxidase-like, subunit I domain"/>
    <property type="match status" value="1"/>
</dbReference>
<keyword evidence="1" id="KW-0812">Transmembrane</keyword>
<protein>
    <recommendedName>
        <fullName evidence="6">Cytochrome C and Quinol oxidase polypeptide I</fullName>
    </recommendedName>
</protein>
<feature type="transmembrane region" description="Helical" evidence="1">
    <location>
        <begin position="310"/>
        <end position="331"/>
    </location>
</feature>
<feature type="transmembrane region" description="Helical" evidence="1">
    <location>
        <begin position="364"/>
        <end position="383"/>
    </location>
</feature>
<evidence type="ECO:0008006" key="6">
    <source>
        <dbReference type="Google" id="ProtNLM"/>
    </source>
</evidence>
<feature type="transmembrane region" description="Helical" evidence="1">
    <location>
        <begin position="145"/>
        <end position="167"/>
    </location>
</feature>
<keyword evidence="5" id="KW-1185">Reference proteome</keyword>
<evidence type="ECO:0000313" key="2">
    <source>
        <dbReference type="EMBL" id="AZH25985.1"/>
    </source>
</evidence>
<feature type="transmembrane region" description="Helical" evidence="1">
    <location>
        <begin position="274"/>
        <end position="298"/>
    </location>
</feature>
<evidence type="ECO:0000313" key="4">
    <source>
        <dbReference type="Proteomes" id="UP000277326"/>
    </source>
</evidence>
<feature type="transmembrane region" description="Helical" evidence="1">
    <location>
        <begin position="112"/>
        <end position="133"/>
    </location>
</feature>
<keyword evidence="1" id="KW-0472">Membrane</keyword>
<feature type="transmembrane region" description="Helical" evidence="1">
    <location>
        <begin position="12"/>
        <end position="33"/>
    </location>
</feature>
<name>A0A3M0D5T6_9EURY</name>
<dbReference type="Proteomes" id="UP000282007">
    <property type="component" value="Chromosome"/>
</dbReference>
<feature type="transmembrane region" description="Helical" evidence="1">
    <location>
        <begin position="389"/>
        <end position="409"/>
    </location>
</feature>
<dbReference type="EMBL" id="REFS01000008">
    <property type="protein sequence ID" value="RMB11683.1"/>
    <property type="molecule type" value="Genomic_DNA"/>
</dbReference>
<proteinExistence type="predicted"/>
<dbReference type="GeneID" id="38471953"/>
<feature type="transmembrane region" description="Helical" evidence="1">
    <location>
        <begin position="82"/>
        <end position="100"/>
    </location>
</feature>
<dbReference type="AlphaFoldDB" id="A0A3M0D5T6"/>
<feature type="transmembrane region" description="Helical" evidence="1">
    <location>
        <begin position="45"/>
        <end position="70"/>
    </location>
</feature>
<accession>A0A3M0D5T6</accession>
<reference evidence="2 5" key="2">
    <citation type="submission" date="2018-07" db="EMBL/GenBank/DDBJ databases">
        <title>Genome sequences of Haloplanus aerogenes JCM 16430T.</title>
        <authorList>
            <person name="Kim Y.B."/>
            <person name="Roh S.W."/>
        </authorList>
    </citation>
    <scope>NUCLEOTIDE SEQUENCE [LARGE SCALE GENOMIC DNA]</scope>
    <source>
        <strain evidence="2 5">JCM 16430</strain>
    </source>
</reference>
<reference evidence="3 4" key="1">
    <citation type="journal article" date="2015" name="Stand. Genomic Sci.">
        <title>Genomic Encyclopedia of Bacterial and Archaeal Type Strains, Phase III: the genomes of soil and plant-associated and newly described type strains.</title>
        <authorList>
            <person name="Whitman W.B."/>
            <person name="Woyke T."/>
            <person name="Klenk H.P."/>
            <person name="Zhou Y."/>
            <person name="Lilburn T.G."/>
            <person name="Beck B.J."/>
            <person name="De Vos P."/>
            <person name="Vandamme P."/>
            <person name="Eisen J.A."/>
            <person name="Garrity G."/>
            <person name="Hugenholtz P."/>
            <person name="Kyrpides N.C."/>
        </authorList>
    </citation>
    <scope>NUCLEOTIDE SEQUENCE [LARGE SCALE GENOMIC DNA]</scope>
    <source>
        <strain evidence="3 4">CGMCC 1.10124</strain>
    </source>
</reference>
<evidence type="ECO:0000313" key="5">
    <source>
        <dbReference type="Proteomes" id="UP000282007"/>
    </source>
</evidence>
<organism evidence="3 4">
    <name type="scientific">Haloplanus aerogenes</name>
    <dbReference type="NCBI Taxonomy" id="660522"/>
    <lineage>
        <taxon>Archaea</taxon>
        <taxon>Methanobacteriati</taxon>
        <taxon>Methanobacteriota</taxon>
        <taxon>Stenosarchaea group</taxon>
        <taxon>Halobacteria</taxon>
        <taxon>Halobacteriales</taxon>
        <taxon>Haloferacaceae</taxon>
        <taxon>Haloplanus</taxon>
    </lineage>
</organism>
<dbReference type="RefSeq" id="WP_121921918.1">
    <property type="nucleotide sequence ID" value="NZ_CP034145.1"/>
</dbReference>
<feature type="transmembrane region" description="Helical" evidence="1">
    <location>
        <begin position="187"/>
        <end position="206"/>
    </location>
</feature>
<dbReference type="InterPro" id="IPR036927">
    <property type="entry name" value="Cyt_c_oxase-like_su1_sf"/>
</dbReference>
<evidence type="ECO:0000256" key="1">
    <source>
        <dbReference type="SAM" id="Phobius"/>
    </source>
</evidence>
<dbReference type="OrthoDB" id="202348at2157"/>
<feature type="transmembrane region" description="Helical" evidence="1">
    <location>
        <begin position="218"/>
        <end position="236"/>
    </location>
</feature>
<dbReference type="KEGG" id="haer:DU502_11665"/>
<sequence length="425" mass="47337">MSSSHRFTSLNPLYIAAYLYLWIGLALVVYHGLEWLDLVPRVGWIAWSHIHIVTIGAFAQLLFGFVPIFTAQKLDRPMPPSWYPWLIVIGLNTGVFLAWYGRSFGMTLAFDIGVYLIWLLALGLLVYLLKMVMQSDHAWDPSIGLYLVSSFVFLWGITYAYGLFAHVWTVPGGWTGLREAHIHANGWGFFGLAAIGTLHDLFPRMVDVDLHSERLKKYSVWFLVIGIFPLITGPWLGLRQTVTAGGLVLFVVGFVLYAYNLIQTYRAGTSSGLALWILVAQFWILGPALGSPFVFFGVEWVAPRYIEMGVLHFFFIGWALAIVFTGLLLYANNFIGVKRGEPAPDVTAISDAVSAPNMPGVVSAWMVWVWNIAMLVLGIGFFYQEQSWAGSSFGAGAIVLSIFWAYYLVQTVRLRRAVPAGATAG</sequence>